<dbReference type="Gene3D" id="3.20.20.70">
    <property type="entry name" value="Aldolase class I"/>
    <property type="match status" value="1"/>
</dbReference>
<evidence type="ECO:0008006" key="7">
    <source>
        <dbReference type="Google" id="ProtNLM"/>
    </source>
</evidence>
<evidence type="ECO:0000256" key="3">
    <source>
        <dbReference type="ARBA" id="ARBA00023277"/>
    </source>
</evidence>
<dbReference type="InterPro" id="IPR013785">
    <property type="entry name" value="Aldolase_TIM"/>
</dbReference>
<dbReference type="AlphaFoldDB" id="A0A2C5YZB4"/>
<dbReference type="EMBL" id="NJEU01000012">
    <property type="protein sequence ID" value="PHH83448.1"/>
    <property type="molecule type" value="Genomic_DNA"/>
</dbReference>
<comment type="catalytic activity">
    <reaction evidence="1">
        <text>Hydrolysis of terminal, non-reducing alpha-D-galactose residues in alpha-D-galactosides, including galactose oligosaccharides, galactomannans and galactolipids.</text>
        <dbReference type="EC" id="3.2.1.22"/>
    </reaction>
</comment>
<dbReference type="Proteomes" id="UP000224854">
    <property type="component" value="Unassembled WGS sequence"/>
</dbReference>
<evidence type="ECO:0000313" key="6">
    <source>
        <dbReference type="Proteomes" id="UP000224854"/>
    </source>
</evidence>
<dbReference type="Pfam" id="PF05691">
    <property type="entry name" value="Raffinose_syn"/>
    <property type="match status" value="1"/>
</dbReference>
<dbReference type="OrthoDB" id="4664297at2759"/>
<organism evidence="5 6">
    <name type="scientific">Ophiocordyceps australis</name>
    <dbReference type="NCBI Taxonomy" id="1399860"/>
    <lineage>
        <taxon>Eukaryota</taxon>
        <taxon>Fungi</taxon>
        <taxon>Dikarya</taxon>
        <taxon>Ascomycota</taxon>
        <taxon>Pezizomycotina</taxon>
        <taxon>Sordariomycetes</taxon>
        <taxon>Hypocreomycetidae</taxon>
        <taxon>Hypocreales</taxon>
        <taxon>Ophiocordycipitaceae</taxon>
        <taxon>Ophiocordyceps</taxon>
    </lineage>
</organism>
<dbReference type="PANTHER" id="PTHR31268">
    <property type="match status" value="1"/>
</dbReference>
<dbReference type="SUPFAM" id="SSF51445">
    <property type="entry name" value="(Trans)glycosidases"/>
    <property type="match status" value="1"/>
</dbReference>
<dbReference type="PANTHER" id="PTHR31268:SF32">
    <property type="entry name" value="GALACTINOL--SUCROSE GALACTOSYLTRANSFERASE 2-RELATED"/>
    <property type="match status" value="1"/>
</dbReference>
<reference evidence="5 6" key="1">
    <citation type="submission" date="2017-06" db="EMBL/GenBank/DDBJ databases">
        <title>Ant-infecting Ophiocordyceps genomes reveal a high diversity of potential behavioral manipulation genes and a possible major role for enterotoxins.</title>
        <authorList>
            <person name="De Bekker C."/>
            <person name="Evans H.C."/>
            <person name="Brachmann A."/>
            <person name="Hughes D.P."/>
        </authorList>
    </citation>
    <scope>NUCLEOTIDE SEQUENCE [LARGE SCALE GENOMIC DNA]</scope>
    <source>
        <strain evidence="5 6">1348a</strain>
    </source>
</reference>
<dbReference type="InterPro" id="IPR017853">
    <property type="entry name" value="GH"/>
</dbReference>
<evidence type="ECO:0000256" key="4">
    <source>
        <dbReference type="ARBA" id="ARBA00049426"/>
    </source>
</evidence>
<comment type="caution">
    <text evidence="5">The sequence shown here is derived from an EMBL/GenBank/DDBJ whole genome shotgun (WGS) entry which is preliminary data.</text>
</comment>
<gene>
    <name evidence="5" type="ORF">CDD82_764</name>
</gene>
<evidence type="ECO:0000256" key="2">
    <source>
        <dbReference type="ARBA" id="ARBA00007240"/>
    </source>
</evidence>
<accession>A0A2C5YZB4</accession>
<dbReference type="FunFam" id="3.20.20.70:FF:000222">
    <property type="entry name" value="Raffinose synthase Sip1 protein"/>
    <property type="match status" value="1"/>
</dbReference>
<proteinExistence type="inferred from homology"/>
<comment type="similarity">
    <text evidence="2">Belongs to the glycosyl hydrolases 36 family.</text>
</comment>
<dbReference type="GO" id="GO:0004557">
    <property type="term" value="F:alpha-galactosidase activity"/>
    <property type="evidence" value="ECO:0007669"/>
    <property type="project" value="UniProtKB-EC"/>
</dbReference>
<keyword evidence="6" id="KW-1185">Reference proteome</keyword>
<sequence>MSSEPYSFTADFNKNYISKQKPPPPSDYIMKPHLQSYPPLGQVTVVARGLDIDLTAVLRVPASLCPESCQVALWSSADGAQWSETALNSISLDKDKPSSLQTLAESSSVLFFSCSVSVSCFLQFTFKIRTGPHEPWTWVRDDQGFEDGLVVSMLSAAVSEPNCLPISNFNNAWKVTSLLSQAPQTVLWSLESHLSPASGDVSSFENIDIGMPWGSYSRWFALVRVWSPWLAPRQGKDHFVLDQDAIICSFLSSKGPSLVFLALNGLDNVLTTFCSTADGRISVNARNDSVTAQKATILVAESHEFERALAAVMYHARTILSQHTGLTAITKDETLDDKWYDGLGYCTWNGLGQRLTAQKVLDAVQKLVKNKIHITSLIIDDNWQSIDYKGESQFQYGWVEFEADAKAFPKGLKALVSQLRQQHPSVQHISVWHSLLGYWGGIAPGGKLDQEYKTVRVDREQSRRRNLPLGGPMTVVAKEDVRRLYQDFYDFLCDAGIDGVKTDSQFMVDVLSSASVRRELIKTYLDSWTKASLERFGARAISCMSQIPQALFHCQLMQNRPPTVVRNSDDFFPEVEASHPWHIWTNAHNAVFTQFLNVLPDWDMFQTVHDYSGFHAAARCVSGGPIYITDVPGKHNMDLIRQMTGITPRGQTIIFRPSVVGRSIHPYMGYDDDALLKIGSYHGRAQVGTGILGVFNVSARALTELIPLESFPGTLSCLNYIVRAHTTGKVSMPIKVGQRPSLLVTWLDVRGFEIYCAYPLTHFTGNKHSGGWTSNLGLVGKMTGCAAIINSTVSQNEHGRVVMETQLKALGVVGIYVSTLPSMTIDGDFMATLQKQPVPRHCVKVSHNDGCVLEMDIERAWREMRLDAGAAVNTADVMVAWSV</sequence>
<keyword evidence="3" id="KW-0119">Carbohydrate metabolism</keyword>
<dbReference type="InterPro" id="IPR008811">
    <property type="entry name" value="Glycosyl_hydrolases_36"/>
</dbReference>
<dbReference type="GO" id="GO:0047274">
    <property type="term" value="F:galactinol-sucrose galactosyltransferase activity"/>
    <property type="evidence" value="ECO:0007669"/>
    <property type="project" value="UniProtKB-EC"/>
</dbReference>
<protein>
    <recommendedName>
        <fullName evidence="7">Alpha-galactosidase</fullName>
    </recommendedName>
</protein>
<evidence type="ECO:0000313" key="5">
    <source>
        <dbReference type="EMBL" id="PHH83448.1"/>
    </source>
</evidence>
<comment type="catalytic activity">
    <reaction evidence="4">
        <text>alpha-D-galactosyl-(1-&gt;3)-1D-myo-inositol + sucrose = raffinose + myo-inositol</text>
        <dbReference type="Rhea" id="RHEA:20161"/>
        <dbReference type="ChEBI" id="CHEBI:16634"/>
        <dbReference type="ChEBI" id="CHEBI:17268"/>
        <dbReference type="ChEBI" id="CHEBI:17505"/>
        <dbReference type="ChEBI" id="CHEBI:17992"/>
        <dbReference type="EC" id="2.4.1.82"/>
    </reaction>
</comment>
<name>A0A2C5YZB4_9HYPO</name>
<evidence type="ECO:0000256" key="1">
    <source>
        <dbReference type="ARBA" id="ARBA00001255"/>
    </source>
</evidence>